<name>A0A238XK50_9BACT</name>
<dbReference type="InterPro" id="IPR017896">
    <property type="entry name" value="4Fe4S_Fe-S-bd"/>
</dbReference>
<dbReference type="OrthoDB" id="9796486at2"/>
<dbReference type="InterPro" id="IPR017900">
    <property type="entry name" value="4Fe4S_Fe_S_CS"/>
</dbReference>
<dbReference type="InterPro" id="IPR009051">
    <property type="entry name" value="Helical_ferredxn"/>
</dbReference>
<dbReference type="Pfam" id="PF17179">
    <property type="entry name" value="Fer4_22"/>
    <property type="match status" value="1"/>
</dbReference>
<evidence type="ECO:0000256" key="2">
    <source>
        <dbReference type="ARBA" id="ARBA00023004"/>
    </source>
</evidence>
<dbReference type="PANTHER" id="PTHR40447:SF1">
    <property type="entry name" value="ANAEROBIC SULFITE REDUCTASE SUBUNIT A"/>
    <property type="match status" value="1"/>
</dbReference>
<dbReference type="PROSITE" id="PS00198">
    <property type="entry name" value="4FE4S_FER_1"/>
    <property type="match status" value="2"/>
</dbReference>
<dbReference type="SUPFAM" id="SSF46548">
    <property type="entry name" value="alpha-helical ferredoxin"/>
    <property type="match status" value="1"/>
</dbReference>
<dbReference type="Gene3D" id="1.10.1060.10">
    <property type="entry name" value="Alpha-helical ferredoxin"/>
    <property type="match status" value="1"/>
</dbReference>
<sequence length="362" mass="41427">MEFQLETAKILPKENLGRFLESLKSFGRLIAPVKKEQKFVFSKIDDVSVVETDYVRTILPPKKFILGYLRERFEYSPDSMEFTETFTSQPQIIFGLHSCDLHGIAILDAVYLKGENPDPRYLAARKETVLIGISCIPDEDCFCISTGTAFPDGTSWDLFFTDIGDSYFVSIGSVKGDEIVHSFEELFKDISKKELSLYKKVTAEKKYMFKERDVPDLERISQVIELEFDSEIWDEEAKRCFSCGTCTNTCPTCFCYTSVDVPSLDGSLVKRVEFITSCQYPYYSLVAGGHRFHENLKERFRNRYYHKYVGYPYQIERFGCVGCGRCQHECPAGIRIVDTLKKLRGAGDEEESGKVTDNIHSA</sequence>
<dbReference type="PANTHER" id="PTHR40447">
    <property type="entry name" value="ANAEROBIC SULFITE REDUCTASE SUBUNIT A"/>
    <property type="match status" value="1"/>
</dbReference>
<evidence type="ECO:0000313" key="6">
    <source>
        <dbReference type="Proteomes" id="UP000198405"/>
    </source>
</evidence>
<dbReference type="GO" id="GO:0046872">
    <property type="term" value="F:metal ion binding"/>
    <property type="evidence" value="ECO:0007669"/>
    <property type="project" value="UniProtKB-KW"/>
</dbReference>
<dbReference type="GO" id="GO:0051536">
    <property type="term" value="F:iron-sulfur cluster binding"/>
    <property type="evidence" value="ECO:0007669"/>
    <property type="project" value="UniProtKB-KW"/>
</dbReference>
<organism evidence="5 6">
    <name type="scientific">Desulfurobacterium atlanticum</name>
    <dbReference type="NCBI Taxonomy" id="240169"/>
    <lineage>
        <taxon>Bacteria</taxon>
        <taxon>Pseudomonadati</taxon>
        <taxon>Aquificota</taxon>
        <taxon>Aquificia</taxon>
        <taxon>Desulfurobacteriales</taxon>
        <taxon>Desulfurobacteriaceae</taxon>
        <taxon>Desulfurobacterium</taxon>
    </lineage>
</organism>
<feature type="domain" description="4Fe-4S ferredoxin-type" evidence="4">
    <location>
        <begin position="229"/>
        <end position="261"/>
    </location>
</feature>
<keyword evidence="3" id="KW-0411">Iron-sulfur</keyword>
<gene>
    <name evidence="5" type="ORF">SAMN06265340_10142</name>
</gene>
<dbReference type="Proteomes" id="UP000198405">
    <property type="component" value="Unassembled WGS sequence"/>
</dbReference>
<keyword evidence="6" id="KW-1185">Reference proteome</keyword>
<dbReference type="PROSITE" id="PS51379">
    <property type="entry name" value="4FE4S_FER_2"/>
    <property type="match status" value="2"/>
</dbReference>
<proteinExistence type="predicted"/>
<keyword evidence="2" id="KW-0408">Iron</keyword>
<evidence type="ECO:0000259" key="4">
    <source>
        <dbReference type="PROSITE" id="PS51379"/>
    </source>
</evidence>
<dbReference type="AlphaFoldDB" id="A0A238XK50"/>
<evidence type="ECO:0000256" key="3">
    <source>
        <dbReference type="ARBA" id="ARBA00023014"/>
    </source>
</evidence>
<feature type="domain" description="4Fe-4S ferredoxin-type" evidence="4">
    <location>
        <begin position="311"/>
        <end position="340"/>
    </location>
</feature>
<keyword evidence="1" id="KW-0479">Metal-binding</keyword>
<protein>
    <submittedName>
        <fullName evidence="5">Sulfhydrogenase beta subunit</fullName>
    </submittedName>
</protein>
<dbReference type="EMBL" id="FZOB01000001">
    <property type="protein sequence ID" value="SNR59062.1"/>
    <property type="molecule type" value="Genomic_DNA"/>
</dbReference>
<dbReference type="RefSeq" id="WP_089322080.1">
    <property type="nucleotide sequence ID" value="NZ_FZOB01000001.1"/>
</dbReference>
<reference evidence="6" key="1">
    <citation type="submission" date="2017-06" db="EMBL/GenBank/DDBJ databases">
        <authorList>
            <person name="Varghese N."/>
            <person name="Submissions S."/>
        </authorList>
    </citation>
    <scope>NUCLEOTIDE SEQUENCE [LARGE SCALE GENOMIC DNA]</scope>
    <source>
        <strain evidence="6">DSM 15668</strain>
    </source>
</reference>
<accession>A0A238XK50</accession>
<evidence type="ECO:0000313" key="5">
    <source>
        <dbReference type="EMBL" id="SNR59062.1"/>
    </source>
</evidence>
<evidence type="ECO:0000256" key="1">
    <source>
        <dbReference type="ARBA" id="ARBA00022723"/>
    </source>
</evidence>